<comment type="caution">
    <text evidence="6">The sequence shown here is derived from an EMBL/GenBank/DDBJ whole genome shotgun (WGS) entry which is preliminary data.</text>
</comment>
<evidence type="ECO:0000256" key="3">
    <source>
        <dbReference type="ARBA" id="ARBA00022741"/>
    </source>
</evidence>
<dbReference type="Pfam" id="PF00005">
    <property type="entry name" value="ABC_tran"/>
    <property type="match status" value="1"/>
</dbReference>
<proteinExistence type="inferred from homology"/>
<sequence length="217" mass="24606">MNTAPLLQIEDVCLSYGERHVLCHITQTIRRDDFIILTGPNGGGKTTLLRLVAGLMSPTRGQIARCDGVIMGYLPQSRPIDRQFPTTVRDIVLSGVSCRKKWWQRYTAADREQTDETLALFHLEEVATRTISDLSGGQWQRTLLARAFVSRPDLLLLDEPETHLDEASRTELYSLLLRYRSAGAVLVVSHNQQVFPQVPGRKIWHVEDGAVVEREEW</sequence>
<dbReference type="PANTHER" id="PTHR42734">
    <property type="entry name" value="METAL TRANSPORT SYSTEM ATP-BINDING PROTEIN TM_0124-RELATED"/>
    <property type="match status" value="1"/>
</dbReference>
<evidence type="ECO:0000259" key="5">
    <source>
        <dbReference type="PROSITE" id="PS50893"/>
    </source>
</evidence>
<evidence type="ECO:0000256" key="1">
    <source>
        <dbReference type="ARBA" id="ARBA00005417"/>
    </source>
</evidence>
<evidence type="ECO:0000256" key="4">
    <source>
        <dbReference type="ARBA" id="ARBA00022840"/>
    </source>
</evidence>
<dbReference type="PROSITE" id="PS50893">
    <property type="entry name" value="ABC_TRANSPORTER_2"/>
    <property type="match status" value="1"/>
</dbReference>
<organism evidence="6">
    <name type="scientific">gut metagenome</name>
    <dbReference type="NCBI Taxonomy" id="749906"/>
    <lineage>
        <taxon>unclassified sequences</taxon>
        <taxon>metagenomes</taxon>
        <taxon>organismal metagenomes</taxon>
    </lineage>
</organism>
<dbReference type="Gene3D" id="3.40.50.300">
    <property type="entry name" value="P-loop containing nucleotide triphosphate hydrolases"/>
    <property type="match status" value="1"/>
</dbReference>
<dbReference type="PANTHER" id="PTHR42734:SF17">
    <property type="entry name" value="METAL TRANSPORT SYSTEM ATP-BINDING PROTEIN TM_0124-RELATED"/>
    <property type="match status" value="1"/>
</dbReference>
<dbReference type="InterPro" id="IPR003439">
    <property type="entry name" value="ABC_transporter-like_ATP-bd"/>
</dbReference>
<accession>J9GX56</accession>
<dbReference type="InterPro" id="IPR003593">
    <property type="entry name" value="AAA+_ATPase"/>
</dbReference>
<dbReference type="GO" id="GO:0005524">
    <property type="term" value="F:ATP binding"/>
    <property type="evidence" value="ECO:0007669"/>
    <property type="project" value="UniProtKB-KW"/>
</dbReference>
<protein>
    <submittedName>
        <fullName evidence="6">Zinc ABC superfamily ATP binding cassette transporter, ABC protein</fullName>
    </submittedName>
</protein>
<dbReference type="InterPro" id="IPR027417">
    <property type="entry name" value="P-loop_NTPase"/>
</dbReference>
<keyword evidence="3" id="KW-0547">Nucleotide-binding</keyword>
<reference evidence="6" key="1">
    <citation type="journal article" date="2012" name="PLoS ONE">
        <title>Gene sets for utilization of primary and secondary nutrition supplies in the distal gut of endangered iberian lynx.</title>
        <authorList>
            <person name="Alcaide M."/>
            <person name="Messina E."/>
            <person name="Richter M."/>
            <person name="Bargiela R."/>
            <person name="Peplies J."/>
            <person name="Huws S.A."/>
            <person name="Newbold C.J."/>
            <person name="Golyshin P.N."/>
            <person name="Simon M.A."/>
            <person name="Lopez G."/>
            <person name="Yakimov M.M."/>
            <person name="Ferrer M."/>
        </authorList>
    </citation>
    <scope>NUCLEOTIDE SEQUENCE</scope>
</reference>
<keyword evidence="2" id="KW-0813">Transport</keyword>
<dbReference type="EMBL" id="AMCI01000833">
    <property type="protein sequence ID" value="EJX07628.1"/>
    <property type="molecule type" value="Genomic_DNA"/>
</dbReference>
<name>J9GX56_9ZZZZ</name>
<evidence type="ECO:0000313" key="6">
    <source>
        <dbReference type="EMBL" id="EJX07628.1"/>
    </source>
</evidence>
<keyword evidence="4" id="KW-0067">ATP-binding</keyword>
<feature type="domain" description="ABC transporter" evidence="5">
    <location>
        <begin position="7"/>
        <end position="217"/>
    </location>
</feature>
<evidence type="ECO:0000256" key="2">
    <source>
        <dbReference type="ARBA" id="ARBA00022448"/>
    </source>
</evidence>
<dbReference type="InterPro" id="IPR050153">
    <property type="entry name" value="Metal_Ion_Import_ABC"/>
</dbReference>
<dbReference type="AlphaFoldDB" id="J9GX56"/>
<dbReference type="GO" id="GO:0016887">
    <property type="term" value="F:ATP hydrolysis activity"/>
    <property type="evidence" value="ECO:0007669"/>
    <property type="project" value="InterPro"/>
</dbReference>
<dbReference type="SMART" id="SM00382">
    <property type="entry name" value="AAA"/>
    <property type="match status" value="1"/>
</dbReference>
<dbReference type="SUPFAM" id="SSF52540">
    <property type="entry name" value="P-loop containing nucleoside triphosphate hydrolases"/>
    <property type="match status" value="1"/>
</dbReference>
<comment type="similarity">
    <text evidence="1">Belongs to the ABC transporter superfamily.</text>
</comment>
<gene>
    <name evidence="6" type="ORF">EVA_04260</name>
</gene>